<feature type="region of interest" description="Disordered" evidence="9">
    <location>
        <begin position="224"/>
        <end position="348"/>
    </location>
</feature>
<feature type="compositionally biased region" description="Low complexity" evidence="9">
    <location>
        <begin position="3760"/>
        <end position="3771"/>
    </location>
</feature>
<feature type="compositionally biased region" description="Polar residues" evidence="9">
    <location>
        <begin position="1570"/>
        <end position="1595"/>
    </location>
</feature>
<feature type="compositionally biased region" description="Basic and acidic residues" evidence="9">
    <location>
        <begin position="4629"/>
        <end position="4644"/>
    </location>
</feature>
<feature type="compositionally biased region" description="Basic and acidic residues" evidence="9">
    <location>
        <begin position="840"/>
        <end position="849"/>
    </location>
</feature>
<feature type="compositionally biased region" description="Polar residues" evidence="9">
    <location>
        <begin position="3745"/>
        <end position="3754"/>
    </location>
</feature>
<dbReference type="InterPro" id="IPR011011">
    <property type="entry name" value="Znf_FYVE_PHD"/>
</dbReference>
<feature type="region of interest" description="Disordered" evidence="9">
    <location>
        <begin position="1800"/>
        <end position="1863"/>
    </location>
</feature>
<feature type="domain" description="Zinc finger PHD-type" evidence="11">
    <location>
        <begin position="2076"/>
        <end position="2125"/>
    </location>
</feature>
<feature type="compositionally biased region" description="Polar residues" evidence="9">
    <location>
        <begin position="962"/>
        <end position="1003"/>
    </location>
</feature>
<accession>A0AAE0RDC2</accession>
<dbReference type="InterPro" id="IPR008899">
    <property type="entry name" value="Znf_piccolo"/>
</dbReference>
<feature type="compositionally biased region" description="Polar residues" evidence="9">
    <location>
        <begin position="1730"/>
        <end position="1740"/>
    </location>
</feature>
<dbReference type="Gene3D" id="2.30.42.10">
    <property type="match status" value="1"/>
</dbReference>
<feature type="domain" description="Zinc finger PHD-type" evidence="11">
    <location>
        <begin position="1645"/>
        <end position="1694"/>
    </location>
</feature>
<evidence type="ECO:0000256" key="6">
    <source>
        <dbReference type="ARBA" id="ARBA00023273"/>
    </source>
</evidence>
<feature type="region of interest" description="Disordered" evidence="9">
    <location>
        <begin position="4225"/>
        <end position="4346"/>
    </location>
</feature>
<protein>
    <recommendedName>
        <fullName evidence="14">Protein piccolo-like</fullName>
    </recommendedName>
</protein>
<feature type="region of interest" description="Disordered" evidence="9">
    <location>
        <begin position="1113"/>
        <end position="1148"/>
    </location>
</feature>
<feature type="region of interest" description="Disordered" evidence="9">
    <location>
        <begin position="5219"/>
        <end position="5242"/>
    </location>
</feature>
<dbReference type="CDD" id="cd15751">
    <property type="entry name" value="FYVE_BSN_PCLO"/>
    <property type="match status" value="1"/>
</dbReference>
<feature type="compositionally biased region" description="Polar residues" evidence="9">
    <location>
        <begin position="2679"/>
        <end position="2696"/>
    </location>
</feature>
<keyword evidence="2" id="KW-0677">Repeat</keyword>
<evidence type="ECO:0008006" key="14">
    <source>
        <dbReference type="Google" id="ProtNLM"/>
    </source>
</evidence>
<dbReference type="EMBL" id="JAUCMX010000004">
    <property type="protein sequence ID" value="KAK3549144.1"/>
    <property type="molecule type" value="Genomic_DNA"/>
</dbReference>
<feature type="compositionally biased region" description="Low complexity" evidence="9">
    <location>
        <begin position="1215"/>
        <end position="1229"/>
    </location>
</feature>
<evidence type="ECO:0000259" key="11">
    <source>
        <dbReference type="SMART" id="SM00249"/>
    </source>
</evidence>
<gene>
    <name evidence="12" type="ORF">QTP70_033349</name>
</gene>
<evidence type="ECO:0000313" key="13">
    <source>
        <dbReference type="Proteomes" id="UP001274896"/>
    </source>
</evidence>
<name>A0AAE0RDC2_9TELE</name>
<feature type="domain" description="RING-type" evidence="10">
    <location>
        <begin position="1646"/>
        <end position="1693"/>
    </location>
</feature>
<feature type="compositionally biased region" description="Polar residues" evidence="9">
    <location>
        <begin position="1532"/>
        <end position="1557"/>
    </location>
</feature>
<feature type="compositionally biased region" description="Basic and acidic residues" evidence="9">
    <location>
        <begin position="4397"/>
        <end position="4406"/>
    </location>
</feature>
<feature type="compositionally biased region" description="Polar residues" evidence="9">
    <location>
        <begin position="437"/>
        <end position="449"/>
    </location>
</feature>
<feature type="compositionally biased region" description="Basic and acidic residues" evidence="9">
    <location>
        <begin position="2273"/>
        <end position="2284"/>
    </location>
</feature>
<feature type="compositionally biased region" description="Basic and acidic residues" evidence="9">
    <location>
        <begin position="397"/>
        <end position="406"/>
    </location>
</feature>
<feature type="region of interest" description="Disordered" evidence="9">
    <location>
        <begin position="1168"/>
        <end position="1229"/>
    </location>
</feature>
<dbReference type="InterPro" id="IPR036034">
    <property type="entry name" value="PDZ_sf"/>
</dbReference>
<comment type="caution">
    <text evidence="12">The sequence shown here is derived from an EMBL/GenBank/DDBJ whole genome shotgun (WGS) entry which is preliminary data.</text>
</comment>
<feature type="region of interest" description="Disordered" evidence="9">
    <location>
        <begin position="4432"/>
        <end position="4536"/>
    </location>
</feature>
<feature type="compositionally biased region" description="Low complexity" evidence="9">
    <location>
        <begin position="949"/>
        <end position="961"/>
    </location>
</feature>
<feature type="domain" description="Zinc finger PHD-type" evidence="11">
    <location>
        <begin position="737"/>
        <end position="786"/>
    </location>
</feature>
<dbReference type="GO" id="GO:0098882">
    <property type="term" value="F:structural constituent of presynaptic active zone"/>
    <property type="evidence" value="ECO:0007669"/>
    <property type="project" value="TreeGrafter"/>
</dbReference>
<feature type="compositionally biased region" description="Polar residues" evidence="9">
    <location>
        <begin position="4460"/>
        <end position="4480"/>
    </location>
</feature>
<dbReference type="Pfam" id="PF05715">
    <property type="entry name" value="zf-piccolo"/>
    <property type="match status" value="14"/>
</dbReference>
<keyword evidence="13" id="KW-1185">Reference proteome</keyword>
<feature type="region of interest" description="Disordered" evidence="9">
    <location>
        <begin position="2993"/>
        <end position="3075"/>
    </location>
</feature>
<feature type="region of interest" description="Disordered" evidence="9">
    <location>
        <begin position="41"/>
        <end position="152"/>
    </location>
</feature>
<feature type="region of interest" description="Disordered" evidence="9">
    <location>
        <begin position="4619"/>
        <end position="4649"/>
    </location>
</feature>
<feature type="compositionally biased region" description="Basic and acidic residues" evidence="9">
    <location>
        <begin position="2777"/>
        <end position="2810"/>
    </location>
</feature>
<keyword evidence="8" id="KW-0175">Coiled coil</keyword>
<feature type="compositionally biased region" description="Polar residues" evidence="9">
    <location>
        <begin position="2760"/>
        <end position="2776"/>
    </location>
</feature>
<evidence type="ECO:0000256" key="1">
    <source>
        <dbReference type="ARBA" id="ARBA00022723"/>
    </source>
</evidence>
<dbReference type="InterPro" id="IPR001965">
    <property type="entry name" value="Znf_PHD"/>
</dbReference>
<evidence type="ECO:0000256" key="8">
    <source>
        <dbReference type="SAM" id="Coils"/>
    </source>
</evidence>
<feature type="domain" description="Zinc finger PHD-type" evidence="11">
    <location>
        <begin position="452"/>
        <end position="501"/>
    </location>
</feature>
<feature type="compositionally biased region" description="Low complexity" evidence="9">
    <location>
        <begin position="5066"/>
        <end position="5081"/>
    </location>
</feature>
<feature type="compositionally biased region" description="Low complexity" evidence="9">
    <location>
        <begin position="2461"/>
        <end position="2473"/>
    </location>
</feature>
<reference evidence="12" key="1">
    <citation type="submission" date="2023-06" db="EMBL/GenBank/DDBJ databases">
        <title>Male Hemibagrus guttatus genome.</title>
        <authorList>
            <person name="Bian C."/>
        </authorList>
    </citation>
    <scope>NUCLEOTIDE SEQUENCE</scope>
    <source>
        <strain evidence="12">Male_cb2023</strain>
        <tissue evidence="12">Muscle</tissue>
    </source>
</reference>
<feature type="region of interest" description="Disordered" evidence="9">
    <location>
        <begin position="2883"/>
        <end position="2970"/>
    </location>
</feature>
<feature type="region of interest" description="Disordered" evidence="9">
    <location>
        <begin position="2033"/>
        <end position="2063"/>
    </location>
</feature>
<dbReference type="GO" id="GO:0098978">
    <property type="term" value="C:glutamatergic synapse"/>
    <property type="evidence" value="ECO:0007669"/>
    <property type="project" value="TreeGrafter"/>
</dbReference>
<feature type="region of interest" description="Disordered" evidence="9">
    <location>
        <begin position="1730"/>
        <end position="1770"/>
    </location>
</feature>
<feature type="compositionally biased region" description="Polar residues" evidence="9">
    <location>
        <begin position="531"/>
        <end position="554"/>
    </location>
</feature>
<feature type="compositionally biased region" description="Basic and acidic residues" evidence="9">
    <location>
        <begin position="3176"/>
        <end position="3190"/>
    </location>
</feature>
<feature type="domain" description="RING-type" evidence="10">
    <location>
        <begin position="3508"/>
        <end position="3558"/>
    </location>
</feature>
<evidence type="ECO:0000259" key="10">
    <source>
        <dbReference type="SMART" id="SM00184"/>
    </source>
</evidence>
<feature type="compositionally biased region" description="Low complexity" evidence="9">
    <location>
        <begin position="1405"/>
        <end position="1423"/>
    </location>
</feature>
<feature type="domain" description="Zinc finger PHD-type" evidence="11">
    <location>
        <begin position="1350"/>
        <end position="1399"/>
    </location>
</feature>
<feature type="compositionally biased region" description="Low complexity" evidence="9">
    <location>
        <begin position="2957"/>
        <end position="2970"/>
    </location>
</feature>
<feature type="region of interest" description="Disordered" evidence="9">
    <location>
        <begin position="364"/>
        <end position="455"/>
    </location>
</feature>
<feature type="compositionally biased region" description="Basic and acidic residues" evidence="9">
    <location>
        <begin position="4243"/>
        <end position="4260"/>
    </location>
</feature>
<feature type="compositionally biased region" description="Polar residues" evidence="9">
    <location>
        <begin position="3193"/>
        <end position="3213"/>
    </location>
</feature>
<feature type="compositionally biased region" description="Low complexity" evidence="9">
    <location>
        <begin position="1808"/>
        <end position="1820"/>
    </location>
</feature>
<feature type="domain" description="RING-type" evidence="10">
    <location>
        <begin position="738"/>
        <end position="785"/>
    </location>
</feature>
<feature type="compositionally biased region" description="Polar residues" evidence="9">
    <location>
        <begin position="247"/>
        <end position="262"/>
    </location>
</feature>
<dbReference type="GO" id="GO:0098982">
    <property type="term" value="C:GABA-ergic synapse"/>
    <property type="evidence" value="ECO:0007669"/>
    <property type="project" value="TreeGrafter"/>
</dbReference>
<feature type="compositionally biased region" description="Polar residues" evidence="9">
    <location>
        <begin position="1113"/>
        <end position="1137"/>
    </location>
</feature>
<feature type="domain" description="Zinc finger PHD-type" evidence="11">
    <location>
        <begin position="3507"/>
        <end position="3559"/>
    </location>
</feature>
<feature type="region of interest" description="Disordered" evidence="9">
    <location>
        <begin position="1972"/>
        <end position="2006"/>
    </location>
</feature>
<dbReference type="PANTHER" id="PTHR14113">
    <property type="entry name" value="PICCOLO/BASSOON"/>
    <property type="match status" value="1"/>
</dbReference>
<feature type="compositionally biased region" description="Polar residues" evidence="9">
    <location>
        <begin position="2510"/>
        <end position="2537"/>
    </location>
</feature>
<feature type="compositionally biased region" description="Low complexity" evidence="9">
    <location>
        <begin position="225"/>
        <end position="246"/>
    </location>
</feature>
<feature type="region of interest" description="Disordered" evidence="9">
    <location>
        <begin position="2623"/>
        <end position="2734"/>
    </location>
</feature>
<feature type="compositionally biased region" description="Polar residues" evidence="9">
    <location>
        <begin position="1285"/>
        <end position="1295"/>
    </location>
</feature>
<dbReference type="PANTHER" id="PTHR14113:SF6">
    <property type="entry name" value="PROTEIN PICCOLO"/>
    <property type="match status" value="1"/>
</dbReference>
<evidence type="ECO:0000256" key="7">
    <source>
        <dbReference type="ARBA" id="ARBA00034101"/>
    </source>
</evidence>
<dbReference type="GO" id="GO:0030424">
    <property type="term" value="C:axon"/>
    <property type="evidence" value="ECO:0007669"/>
    <property type="project" value="TreeGrafter"/>
</dbReference>
<feature type="region of interest" description="Disordered" evidence="9">
    <location>
        <begin position="646"/>
        <end position="719"/>
    </location>
</feature>
<dbReference type="GO" id="GO:0008270">
    <property type="term" value="F:zinc ion binding"/>
    <property type="evidence" value="ECO:0007669"/>
    <property type="project" value="UniProtKB-KW"/>
</dbReference>
<feature type="region of interest" description="Disordered" evidence="9">
    <location>
        <begin position="5165"/>
        <end position="5188"/>
    </location>
</feature>
<feature type="region of interest" description="Disordered" evidence="9">
    <location>
        <begin position="1405"/>
        <end position="1512"/>
    </location>
</feature>
<feature type="compositionally biased region" description="Polar residues" evidence="9">
    <location>
        <begin position="2245"/>
        <end position="2272"/>
    </location>
</feature>
<evidence type="ECO:0000256" key="9">
    <source>
        <dbReference type="SAM" id="MobiDB-lite"/>
    </source>
</evidence>
<organism evidence="12 13">
    <name type="scientific">Hemibagrus guttatus</name>
    <dbReference type="NCBI Taxonomy" id="175788"/>
    <lineage>
        <taxon>Eukaryota</taxon>
        <taxon>Metazoa</taxon>
        <taxon>Chordata</taxon>
        <taxon>Craniata</taxon>
        <taxon>Vertebrata</taxon>
        <taxon>Euteleostomi</taxon>
        <taxon>Actinopterygii</taxon>
        <taxon>Neopterygii</taxon>
        <taxon>Teleostei</taxon>
        <taxon>Ostariophysi</taxon>
        <taxon>Siluriformes</taxon>
        <taxon>Bagridae</taxon>
        <taxon>Hemibagrus</taxon>
    </lineage>
</organism>
<feature type="domain" description="Zinc finger PHD-type" evidence="11">
    <location>
        <begin position="3082"/>
        <end position="3134"/>
    </location>
</feature>
<feature type="compositionally biased region" description="Basic and acidic residues" evidence="9">
    <location>
        <begin position="2702"/>
        <end position="2712"/>
    </location>
</feature>
<feature type="domain" description="RING-type" evidence="10">
    <location>
        <begin position="1876"/>
        <end position="1923"/>
    </location>
</feature>
<dbReference type="GO" id="GO:0048788">
    <property type="term" value="C:cytoskeleton of presynaptic active zone"/>
    <property type="evidence" value="ECO:0007669"/>
    <property type="project" value="TreeGrafter"/>
</dbReference>
<feature type="domain" description="Zinc finger PHD-type" evidence="11">
    <location>
        <begin position="1875"/>
        <end position="1924"/>
    </location>
</feature>
<feature type="compositionally biased region" description="Basic and acidic residues" evidence="9">
    <location>
        <begin position="818"/>
        <end position="829"/>
    </location>
</feature>
<dbReference type="SUPFAM" id="SSF57903">
    <property type="entry name" value="FYVE/PHD zinc finger"/>
    <property type="match status" value="14"/>
</dbReference>
<feature type="domain" description="RING-type" evidence="10">
    <location>
        <begin position="453"/>
        <end position="500"/>
    </location>
</feature>
<feature type="region of interest" description="Disordered" evidence="9">
    <location>
        <begin position="3377"/>
        <end position="3500"/>
    </location>
</feature>
<feature type="compositionally biased region" description="Polar residues" evidence="9">
    <location>
        <begin position="2926"/>
        <end position="2939"/>
    </location>
</feature>
<feature type="region of interest" description="Disordered" evidence="9">
    <location>
        <begin position="797"/>
        <end position="884"/>
    </location>
</feature>
<feature type="compositionally biased region" description="Basic and acidic residues" evidence="9">
    <location>
        <begin position="3445"/>
        <end position="3465"/>
    </location>
</feature>
<feature type="compositionally biased region" description="Basic and acidic residues" evidence="9">
    <location>
        <begin position="1004"/>
        <end position="1031"/>
    </location>
</feature>
<feature type="compositionally biased region" description="Polar residues" evidence="9">
    <location>
        <begin position="2645"/>
        <end position="2657"/>
    </location>
</feature>
<feature type="domain" description="RING-type" evidence="10">
    <location>
        <begin position="159"/>
        <end position="208"/>
    </location>
</feature>
<keyword evidence="3" id="KW-0863">Zinc-finger</keyword>
<feature type="region of interest" description="Disordered" evidence="9">
    <location>
        <begin position="1252"/>
        <end position="1342"/>
    </location>
</feature>
<feature type="region of interest" description="Disordered" evidence="9">
    <location>
        <begin position="933"/>
        <end position="1037"/>
    </location>
</feature>
<feature type="domain" description="RING-type" evidence="10">
    <location>
        <begin position="1351"/>
        <end position="1398"/>
    </location>
</feature>
<feature type="compositionally biased region" description="Basic and acidic residues" evidence="9">
    <location>
        <begin position="1432"/>
        <end position="1455"/>
    </location>
</feature>
<feature type="compositionally biased region" description="Polar residues" evidence="9">
    <location>
        <begin position="100"/>
        <end position="112"/>
    </location>
</feature>
<feature type="compositionally biased region" description="Polar residues" evidence="9">
    <location>
        <begin position="3154"/>
        <end position="3175"/>
    </location>
</feature>
<keyword evidence="6" id="KW-0966">Cell projection</keyword>
<evidence type="ECO:0000313" key="12">
    <source>
        <dbReference type="EMBL" id="KAK3549144.1"/>
    </source>
</evidence>
<proteinExistence type="predicted"/>
<feature type="compositionally biased region" description="Basic and acidic residues" evidence="9">
    <location>
        <begin position="2914"/>
        <end position="2925"/>
    </location>
</feature>
<feature type="compositionally biased region" description="Polar residues" evidence="9">
    <location>
        <begin position="3391"/>
        <end position="3438"/>
    </location>
</feature>
<dbReference type="InterPro" id="IPR013083">
    <property type="entry name" value="Znf_RING/FYVE/PHD"/>
</dbReference>
<feature type="domain" description="RING-type" evidence="10">
    <location>
        <begin position="1059"/>
        <end position="1106"/>
    </location>
</feature>
<feature type="region of interest" description="Disordered" evidence="9">
    <location>
        <begin position="2506"/>
        <end position="2552"/>
    </location>
</feature>
<feature type="compositionally biased region" description="Basic and acidic residues" evidence="9">
    <location>
        <begin position="683"/>
        <end position="704"/>
    </location>
</feature>
<feature type="compositionally biased region" description="Basic and acidic residues" evidence="9">
    <location>
        <begin position="1139"/>
        <end position="1148"/>
    </location>
</feature>
<feature type="compositionally biased region" description="Polar residues" evidence="9">
    <location>
        <begin position="3659"/>
        <end position="3676"/>
    </location>
</feature>
<dbReference type="InterPro" id="IPR001841">
    <property type="entry name" value="Znf_RING"/>
</dbReference>
<feature type="region of interest" description="Disordered" evidence="9">
    <location>
        <begin position="3565"/>
        <end position="3731"/>
    </location>
</feature>
<feature type="region of interest" description="Disordered" evidence="9">
    <location>
        <begin position="3145"/>
        <end position="3213"/>
    </location>
</feature>
<dbReference type="Proteomes" id="UP001274896">
    <property type="component" value="Unassembled WGS sequence"/>
</dbReference>
<feature type="region of interest" description="Disordered" evidence="9">
    <location>
        <begin position="1532"/>
        <end position="1604"/>
    </location>
</feature>
<feature type="region of interest" description="Disordered" evidence="9">
    <location>
        <begin position="2237"/>
        <end position="2291"/>
    </location>
</feature>
<feature type="domain" description="RING-type" evidence="10">
    <location>
        <begin position="2077"/>
        <end position="2105"/>
    </location>
</feature>
<feature type="compositionally biased region" description="Polar residues" evidence="9">
    <location>
        <begin position="3713"/>
        <end position="3723"/>
    </location>
</feature>
<keyword evidence="1" id="KW-0479">Metal-binding</keyword>
<dbReference type="GO" id="GO:1904071">
    <property type="term" value="P:presynaptic active zone assembly"/>
    <property type="evidence" value="ECO:0007669"/>
    <property type="project" value="TreeGrafter"/>
</dbReference>
<feature type="compositionally biased region" description="Basic and acidic residues" evidence="9">
    <location>
        <begin position="2668"/>
        <end position="2678"/>
    </location>
</feature>
<evidence type="ECO:0000256" key="2">
    <source>
        <dbReference type="ARBA" id="ARBA00022737"/>
    </source>
</evidence>
<dbReference type="SMART" id="SM00249">
    <property type="entry name" value="PHD"/>
    <property type="match status" value="8"/>
</dbReference>
<evidence type="ECO:0000256" key="4">
    <source>
        <dbReference type="ARBA" id="ARBA00022833"/>
    </source>
</evidence>
<feature type="compositionally biased region" description="Polar residues" evidence="9">
    <location>
        <begin position="3008"/>
        <end position="3027"/>
    </location>
</feature>
<feature type="compositionally biased region" description="Polar residues" evidence="9">
    <location>
        <begin position="561"/>
        <end position="592"/>
    </location>
</feature>
<dbReference type="InterPro" id="IPR052098">
    <property type="entry name" value="Presynaptic_Scaffold_Bsn/Pclo"/>
</dbReference>
<feature type="compositionally biased region" description="Low complexity" evidence="9">
    <location>
        <begin position="318"/>
        <end position="348"/>
    </location>
</feature>
<feature type="domain" description="RING-type" evidence="10">
    <location>
        <begin position="2570"/>
        <end position="2617"/>
    </location>
</feature>
<comment type="subcellular location">
    <subcellularLocation>
        <location evidence="7">Presynaptic active zone</location>
    </subcellularLocation>
</comment>
<dbReference type="Gene3D" id="3.30.40.10">
    <property type="entry name" value="Zinc/RING finger domain, C3HC4 (zinc finger)"/>
    <property type="match status" value="14"/>
</dbReference>
<dbReference type="SMART" id="SM00184">
    <property type="entry name" value="RING"/>
    <property type="match status" value="11"/>
</dbReference>
<feature type="region of interest" description="Disordered" evidence="9">
    <location>
        <begin position="510"/>
        <end position="620"/>
    </location>
</feature>
<feature type="compositionally biased region" description="Low complexity" evidence="9">
    <location>
        <begin position="1270"/>
        <end position="1284"/>
    </location>
</feature>
<feature type="region of interest" description="Disordered" evidence="9">
    <location>
        <begin position="2371"/>
        <end position="2480"/>
    </location>
</feature>
<evidence type="ECO:0000256" key="5">
    <source>
        <dbReference type="ARBA" id="ARBA00023018"/>
    </source>
</evidence>
<feature type="compositionally biased region" description="Basic and acidic residues" evidence="9">
    <location>
        <begin position="1483"/>
        <end position="1493"/>
    </location>
</feature>
<feature type="compositionally biased region" description="Basic and acidic residues" evidence="9">
    <location>
        <begin position="1296"/>
        <end position="1342"/>
    </location>
</feature>
<feature type="compositionally biased region" description="Polar residues" evidence="9">
    <location>
        <begin position="933"/>
        <end position="948"/>
    </location>
</feature>
<feature type="compositionally biased region" description="Basic and acidic residues" evidence="9">
    <location>
        <begin position="3582"/>
        <end position="3596"/>
    </location>
</feature>
<dbReference type="GO" id="GO:0035418">
    <property type="term" value="P:protein localization to synapse"/>
    <property type="evidence" value="ECO:0007669"/>
    <property type="project" value="TreeGrafter"/>
</dbReference>
<feature type="compositionally biased region" description="Basic and acidic residues" evidence="9">
    <location>
        <begin position="3474"/>
        <end position="3492"/>
    </location>
</feature>
<feature type="region of interest" description="Disordered" evidence="9">
    <location>
        <begin position="2753"/>
        <end position="2812"/>
    </location>
</feature>
<feature type="compositionally biased region" description="Basic and acidic residues" evidence="9">
    <location>
        <begin position="5219"/>
        <end position="5240"/>
    </location>
</feature>
<feature type="compositionally biased region" description="Polar residues" evidence="9">
    <location>
        <begin position="3683"/>
        <end position="3699"/>
    </location>
</feature>
<feature type="compositionally biased region" description="Basic and acidic residues" evidence="9">
    <location>
        <begin position="1849"/>
        <end position="1863"/>
    </location>
</feature>
<feature type="region of interest" description="Disordered" evidence="9">
    <location>
        <begin position="3745"/>
        <end position="3822"/>
    </location>
</feature>
<feature type="coiled-coil region" evidence="8">
    <location>
        <begin position="4551"/>
        <end position="4588"/>
    </location>
</feature>
<feature type="compositionally biased region" description="Polar residues" evidence="9">
    <location>
        <begin position="3597"/>
        <end position="3611"/>
    </location>
</feature>
<feature type="compositionally biased region" description="Basic and acidic residues" evidence="9">
    <location>
        <begin position="3788"/>
        <end position="3817"/>
    </location>
</feature>
<feature type="compositionally biased region" description="Polar residues" evidence="9">
    <location>
        <begin position="2886"/>
        <end position="2895"/>
    </location>
</feature>
<feature type="region of interest" description="Disordered" evidence="9">
    <location>
        <begin position="2152"/>
        <end position="2182"/>
    </location>
</feature>
<feature type="compositionally biased region" description="Polar residues" evidence="9">
    <location>
        <begin position="63"/>
        <end position="75"/>
    </location>
</feature>
<feature type="compositionally biased region" description="Polar residues" evidence="9">
    <location>
        <begin position="646"/>
        <end position="682"/>
    </location>
</feature>
<feature type="compositionally biased region" description="Polar residues" evidence="9">
    <location>
        <begin position="367"/>
        <end position="393"/>
    </location>
</feature>
<feature type="region of interest" description="Disordered" evidence="9">
    <location>
        <begin position="4386"/>
        <end position="4406"/>
    </location>
</feature>
<sequence length="5325" mass="576280">MCLQIALYPPDRMFSSNFLGGGNPLSAMSSAVNKFSLFGDETEDGKEKQQKGSLKQKIPEQHGNGQPMSHGSQNHSTEKSPGGRMGDAHLQGIGRGLPQSPASERGSPQQQRAGRGGPHHQGMGRGKSPQHETGKGGPPHHATTGPGTRQGETATASLCPICKNTKLNFQSKEPPNHNTCTKCKSVVCSMCGFSPPDATAKEWLCLNCQMQRALGVEEAPIPFISSKTPTPSPSPVKQSSSTVQKKGTAQNQSLHPTSSEQSKPPEGHKPPGQESSITAKEAMSTLHPQQKPTQQEKGKDSPSPAKSEPPTQPAPKEQSGFFGFRSGGARSRSPSPQPSGSAVSGKVLGFGSSLFSSASNLISSAVQDESSAMQPTSRKASSVSQTSDRSTPPASRKGSEASKDSPKLPATPKQEQKKPEVTQPTKATVDSTKEKLTSSQSPKASQKTLPKSCPICKVDLQKEPPNYNTCTECKTIVCNQCGFNPMPHQSEGKDWLCLTCQTQRALKGVEPQGMKPHPQHPEATTQKKDSTAGSTSKQPTLKPTETSCANQTVAQKEENNKQQLTSTGTKLTNEHNQQTAKTGLSSTQTKPQTKAEPPQEETGFFGFGGVRSRSPSPQVVNSAVSGKVLGFGSSLLSSASNLIPSAVQNEPSTTPPTSRKGSTVSQTSANAANTLPASQKGSEASKTDAKILSETKSSTADKGKTPGHQQSKAPLSQEKLQEHMPKIEKAAQHLPRACPLCKEELRKDPPNYNVCTECKKYVCNLCGFNPMPHQTEVTEWLCLNCQVQRAHDNAPLVSENISGQPHSSPKAGMTPSLQHKDASAVDSTKKISKSITASPQKDDKFEAIQKIEQPNDPPPLHKRQQLATGKPQGDKSNMNKSEAKDESGFFGFGFGGARSRSPSPKPAASAVSGKVLGFGTTFLSSATNLLSSAVNDEPSTTPTASRKGSSSSISSTTPPSSRKGSAVSQTFSKTTPPTSHKGSSVSQTPQKTGSSHSTAVTSHKGTEISHNLTKETKNASNEKAEEKKSEDPQPCQTLSEKVADTAAVEKTSQQLPKTCPLCMTDIRKDLHNYSTCTECKSIMCNLCGFSPMPQETEITEWLCLNCHTRRASGLSSMQSNKIPPTASPQNKKTSVSEQPYKKKDLPDKTILKGLTTAEVKQKEKISAAAAEKQVNQQQSAHRDEEKSQMASKVEPSPAMDKPSQENSGLFGIGGARSRSPSPQPSVSAVTGKVLGFGSSFFSSASNLISSAVQDEASTTPPTSRKDSSVSQSSIRSNTPPSSSRKGSSVTIPQGDSQKKQTDTNKSPIIEKKEEKKPDVTKHQGKDLPNPDKSKLEPTKVKESSHILPKNCPLCKVKIKKDASNYNTCTNCRNIVCIQCGFNPSPHQTERMEWLCLTCQMQQATGAPQQPQPQASKVPVSVSKQNKEPLIPAKDKKSLADGKLHDNQSEAEKKQDSSTIKHTVQSQHPKQQTQQTKDGLSKPAKSEPPKKESDFFGFGRRSRSPSPQPAHSGKVLGFGSSIFSAASNLLSSAVQDGTTPTPSTSRKGSTVSQTSENAVPTVPDSSKRSEVSNTIPASSKVSSQDSTKENSSNVTKLPTKHDEERKIQEMKSEVESSKSVLAPILKDTTPSDATKTTETTQLLPKVCPLCKVEIKKEPPNYSICTECKNAVCNLCGFNPMPDKTEMKEWLCLNCQIQRTSGSLKPTQTKPINVPMPASPKKDVQAKVSLQNLSPKQGSKGDTSAKPVLSQTETIRDKSGFGLTHDQSPQPATIKEKGLGFGSSIISTASDLISSAVQDKTSITAPNSHKSSAVSEESVKASTPPASCKVPVVSKKDLHPNETKSISQKPGSEEKMSALQTSKEESVEVKEGVSLSACPLCKEKFQNNPPNFSTCTSCKMTVCNFCGFNPMPDQTEVKEWLCLNCQMQQLSGASPAQTQAKNILPLEPEESPVASQKKSIIPVDVTDKNKILSEVGKSEDQPLVPASQNPTTPAKFPQPSKDEPLKDDTVSAISQTSAKAASVLPASVETLISGKTKSQTVQKQKEIKPADQAPNAQSAKAPSALEKGEISLSKLQKDCPICNEKLKKDPTNYNTCDSCKAIVCNLCGGMNSRADITEKNWLCVNCQKQQAPGPPPAKAKEEFSYRIREEHFKSRSYEEKDKRKKPLPSVAEPKPSLVDSVELQSAVPSEKQSGIFGFSFGGTKSQPPSQPAASAVSGRVLGFGSSFLSSASNLISSAVQDEPSITPPTSRKGSTISLKNASTPPFSRKSSAAQQHEEKKETENKLQDQLAKETPPLLKKETACLELYKACPLCKADLKNDPPNYNTCTQCKNIVCNLCGFSPIPQETEETTSFMDQQVSEWLCLSCQIQRAPGPPPAKTQSEVKKVPSPVLPKKKETPAAGSPLKNPSLPVNAKDEKPSGVIKPVDKPITAETQEPPAPSTQPSTAKSAPPQKVEPTKEESSLFGFSFSGTRSRPASPQPGISAVSGKVLGFGSSFLSSASNLISSAVQHEPSTTPPTSRKGSTTSQTSVKMTSSPSTSHKKQVEKIESETNVEVQLPKADTPLSESLGTCTICKADLKIDPPNYTTCTECKKTVCNLCGFSPVPQETKVKKWLCLDCHKQHAPRPPPILPQLEANNLPSPAPKQEGQTTDDPQTEPSLSVDATMKAAENVKKDDKSSRAESQTPTAVQSAQQSSPDTPAIPKKPESSNKEKSFFSFSTGGDKSPAPQPDISAVSGKTRGFGASFFSSASNLISSARQDEPSTTPPTSRKGSTISQQSEKDTPTAHTLDKESKEQKEEGKTALKMTSDDKTAVPPSIVEKDEHLNKPLKACPLCKVALTKDPPNCDTCTECKAIVCHLCGFSPILQQTQVKEWLCLNCQIQRAPGAPSTQPQQQANKVPPPASPQQKAKYLAGNPEDKPTQVETKKTISTPTKQQSTAPTTKGDPSKKESGFFGFGGARSRSPSPQPAVSAVSGKVLGFGSSLFSTASNIISSAVHDEPTTPPTPRKGSATSQTSVKSIPVTPTSSQKEPVEPEKHHTKKTTKEERPVAEKHENKLNEKQIKTTKVTGESPKVEEPSKHQNVACPLCKIALNVGSTEAPNYNTCTECKDTVCNLCGFNPIPHQSEVYEWLCLNCQTQRTLKGIEPQKPQAKPDIVSTSTLSSSNITPKTATDANETSTKDLCEMQGPHKDVPAATQNKASNLTPVQSDNISNTGTTQVKDIINDKVVKKAQEKETFADTKVGAPTKDMHSSKGTAIIEDQKSAVSQKPGIDQEPTAKPSDNNSEIKSVLEKSEQKQSKSSAPEVEIPKEESGFFGFGFGSGKSQSTPSKPSDTRTGKLFGFGGLTEAPSQQSAPSVSGKVLGFGSSIFSSASNLISSAVNDEPSRTPPSPRKGSTVSQTSIKSATTPSSRKGSTVSQASLKTPPTSRKGSAASETSLKTSPIGDTKPSDSEKQAEKETDDMSKVKLDGASSEPSKPPDLEKHIEKTPDDKSEIKSAPLQSASKMEQSSCPICKVQLNVASEGLPNFNTCTKCNNNVCNQCGFDPMPNQTTVKQWLCMNCQKQRVEGGVEPTGSSVINPHPTLPKKDQQLATSDHKLVETSTVRVDGKTSSIPETAKKGHQKPSLNEDVPPSNKELPQQKVQEQKDEKSQKQMKKGPDSPARSNPPSQTEVPKQQSSFFGFGVSTGKSQPTPSKSSESTTGKLFGFAGLTETARSRSPSPQSMTNAPGKFLGFGSTIFSSASNLISSALQDESSPPLSRKGSTVSQSSTPPTSRKGSIVPTAEPKAPISKKLDDKPVEKKIEEPNETKDKSSVSEKQEAMPESVEVTVLPKSPFKASQPTCPLCKVDLNVGSKELPNYNTCTECKDVVCNLCGFNPMPHLAEINAICKLSLQFPRAHIDMAVPDYVSQNPSQLTHSQSPDFLTDEVLDYSKKGTELFSGITTIHSSQEISSGNNTLKSSYGVVHSSVATPIPSSVAITTQPGSIFSTTCNSLITKTEPSTQIKASPYDIMSSTECNRSIYLETDPSKDILPSAIANLLPSISAFPELYSDATLEVIAASLDALVSPNFPTFDDSKSQQYQAEHEFLQLEKLKQLCLAEELEWERQEIQRYREQEQFIVQKELEELQSIKQQLLMQQEEERKAHLILQQETFAQQQLQLEQIQLLQQQLHQQLQEQKIYPYSFDGISHTTSSGIVLDSQYCRGDNGQYWPVKDDNTLSKVAVSSASQDWHSTPSGDLLHHSLNIPKSEDDVKETEEKKQDSEKLPAITKQVPGQNAGISSKKISSTGAHTDEEEVLERTYPGRRRRSRKSVDSCMQTDDEDQNEWDAPVRSRRRSRSSRYADGERLKGSKVSSIAIQTVAEISVQTDHSGTLKRSPVRAQVDTTFDLHRGGEIESDSDFTSDKDKKHSTPIEVGVNTHLKADGISICSVPKSPKVLYSPVSPVSPGKGSQKMLMAEPPRHPSSPRSLKTSQRSLSDPKSLSPTTDDRIMYQYSDASSSKGSQSSTPVGTHKKIKRTLPHPPPDEDTIVGPLGYSTGSSRRRVCRNTTMARAKILQDIDKELDLVERESSKLRKKQAELDEEEKEIDAKLRYLEMGINRRKEALLKEREKRERAYLQGVAEERDYMSDSEVSNNRETRGNGHGLERPRTAPQSEFNQFIPPQTEADSQYAQLAYSHYQYASQSDSPSHYSQQTLYQQPSLYHQHVSPYQTQSIYSSVPTLSQQSQQTGFDHASQLLLMQQKTRQTTLSDLEPKITTNYEVIRNQPLLIAPTSTESAYGVSHLTSKYNNLDLRIGLEERGSMASSPMSSISAESFYADIDHHNVRNYVMIDDIGELTKGSRGLDQSFNVPDKDISKTDRLLRVADVRRTTDVTDFIGPLQASSRLHSYGKPEEDSMEEPYELKLLKQQIKQEFRRGTESLEQLTGLPHYLHSESFRHFPKSEKYSIGRLTLEKQAAKQLSASVLYQKQLKNKRTLIDPKITKFSPIQESRDLEPDYSSFLSSTGSPMGGLSSRARLLQDEITFGLRKNLAEQQKYLGSTLSANLAQSLNLGHSLNLGQSLRSSIQDDGTYPSGTRSRPSSRPSSVYGLDLSIKRDLSSSSLRLKSEGDGIDSQFGIARVKPTSLPISQSRGRIPIVAQNSEEESPLSPVGQPMGMARASAGPLPPISADSRDQFGSSHSLPEVQQHMREESRTRGYDRDIAFIMDDLQGAMSDSEAYHLQHEETDWFDKPREGHSGSKPGQDKRQVKGMHYPFPYTRIKLQRDPKDHSVSGGGFGIHVVGGKEIPGTNGEIGAYIANLAPAGTAELSGKFIEAMEYHKQRAYMKNHIFHL</sequence>
<feature type="compositionally biased region" description="Basic and acidic residues" evidence="9">
    <location>
        <begin position="3028"/>
        <end position="3060"/>
    </location>
</feature>
<keyword evidence="4" id="KW-0862">Zinc</keyword>
<feature type="compositionally biased region" description="Low complexity" evidence="9">
    <location>
        <begin position="4490"/>
        <end position="4501"/>
    </location>
</feature>
<feature type="region of interest" description="Disordered" evidence="9">
    <location>
        <begin position="3236"/>
        <end position="3361"/>
    </location>
</feature>
<feature type="domain" description="RING-type" evidence="10">
    <location>
        <begin position="2309"/>
        <end position="2365"/>
    </location>
</feature>
<evidence type="ECO:0000256" key="3">
    <source>
        <dbReference type="ARBA" id="ARBA00022771"/>
    </source>
</evidence>
<feature type="region of interest" description="Disordered" evidence="9">
    <location>
        <begin position="5057"/>
        <end position="5081"/>
    </location>
</feature>
<feature type="compositionally biased region" description="Basic and acidic residues" evidence="9">
    <location>
        <begin position="3286"/>
        <end position="3295"/>
    </location>
</feature>
<feature type="compositionally biased region" description="Low complexity" evidence="9">
    <location>
        <begin position="1462"/>
        <end position="1475"/>
    </location>
</feature>
<keyword evidence="5" id="KW-0770">Synapse</keyword>
<feature type="compositionally biased region" description="Polar residues" evidence="9">
    <location>
        <begin position="4268"/>
        <end position="4285"/>
    </location>
</feature>